<evidence type="ECO:0000256" key="5">
    <source>
        <dbReference type="ARBA" id="ARBA00022562"/>
    </source>
</evidence>
<dbReference type="GO" id="GO:0016779">
    <property type="term" value="F:nucleotidyltransferase activity"/>
    <property type="evidence" value="ECO:0007669"/>
    <property type="project" value="UniProtKB-KW"/>
</dbReference>
<dbReference type="Pfam" id="PF02407">
    <property type="entry name" value="Viral_Rep"/>
    <property type="match status" value="1"/>
</dbReference>
<evidence type="ECO:0000256" key="19">
    <source>
        <dbReference type="ARBA" id="ARBA00049360"/>
    </source>
</evidence>
<evidence type="ECO:0000313" key="21">
    <source>
        <dbReference type="EMBL" id="AXH76417.1"/>
    </source>
</evidence>
<evidence type="ECO:0000256" key="11">
    <source>
        <dbReference type="ARBA" id="ARBA00022741"/>
    </source>
</evidence>
<comment type="catalytic activity">
    <reaction evidence="19">
        <text>ATP + H2O = ADP + phosphate + H(+)</text>
        <dbReference type="Rhea" id="RHEA:13065"/>
        <dbReference type="ChEBI" id="CHEBI:15377"/>
        <dbReference type="ChEBI" id="CHEBI:15378"/>
        <dbReference type="ChEBI" id="CHEBI:30616"/>
        <dbReference type="ChEBI" id="CHEBI:43474"/>
        <dbReference type="ChEBI" id="CHEBI:456216"/>
    </reaction>
</comment>
<name>A0A345MYG7_9VIRU</name>
<keyword evidence="10" id="KW-0479">Metal-binding</keyword>
<evidence type="ECO:0000259" key="20">
    <source>
        <dbReference type="PROSITE" id="PS52020"/>
    </source>
</evidence>
<dbReference type="GO" id="GO:0000166">
    <property type="term" value="F:nucleotide binding"/>
    <property type="evidence" value="ECO:0007669"/>
    <property type="project" value="UniProtKB-KW"/>
</dbReference>
<evidence type="ECO:0000256" key="14">
    <source>
        <dbReference type="ARBA" id="ARBA00023124"/>
    </source>
</evidence>
<organism evidence="21 22">
    <name type="scientific">Cressdnaviricota sp</name>
    <dbReference type="NCBI Taxonomy" id="2748378"/>
    <lineage>
        <taxon>Viruses</taxon>
        <taxon>Monodnaviria</taxon>
        <taxon>Shotokuvirae</taxon>
        <taxon>Cressdnaviricota</taxon>
    </lineage>
</organism>
<evidence type="ECO:0000313" key="22">
    <source>
        <dbReference type="Proteomes" id="UP000277156"/>
    </source>
</evidence>
<keyword evidence="16" id="KW-0511">Multifunctional enzyme</keyword>
<comment type="similarity">
    <text evidence="3">Belongs to the nanoviruses/circoviruses replication-associated protein family.</text>
</comment>
<keyword evidence="13" id="KW-0378">Hydrolase</keyword>
<evidence type="ECO:0000256" key="13">
    <source>
        <dbReference type="ARBA" id="ARBA00022801"/>
    </source>
</evidence>
<dbReference type="Gene3D" id="3.40.1310.20">
    <property type="match status" value="1"/>
</dbReference>
<keyword evidence="8" id="KW-0235">DNA replication</keyword>
<proteinExistence type="inferred from homology"/>
<dbReference type="InterPro" id="IPR000605">
    <property type="entry name" value="Helicase_SF3_ssDNA/RNA_vir"/>
</dbReference>
<keyword evidence="9" id="KW-0540">Nuclease</keyword>
<keyword evidence="5" id="KW-1048">Host nucleus</keyword>
<dbReference type="GO" id="GO:0003723">
    <property type="term" value="F:RNA binding"/>
    <property type="evidence" value="ECO:0007669"/>
    <property type="project" value="InterPro"/>
</dbReference>
<protein>
    <recommendedName>
        <fullName evidence="4">Replication-associated protein</fullName>
    </recommendedName>
    <alternativeName>
        <fullName evidence="17">ATP-dependent helicase Rep</fullName>
    </alternativeName>
    <alternativeName>
        <fullName evidence="18">RepP</fullName>
    </alternativeName>
</protein>
<evidence type="ECO:0000256" key="16">
    <source>
        <dbReference type="ARBA" id="ARBA00023268"/>
    </source>
</evidence>
<dbReference type="SUPFAM" id="SSF52540">
    <property type="entry name" value="P-loop containing nucleoside triphosphate hydrolases"/>
    <property type="match status" value="1"/>
</dbReference>
<evidence type="ECO:0000256" key="10">
    <source>
        <dbReference type="ARBA" id="ARBA00022723"/>
    </source>
</evidence>
<evidence type="ECO:0000256" key="18">
    <source>
        <dbReference type="ARBA" id="ARBA00032243"/>
    </source>
</evidence>
<dbReference type="GO" id="GO:0042025">
    <property type="term" value="C:host cell nucleus"/>
    <property type="evidence" value="ECO:0007669"/>
    <property type="project" value="UniProtKB-SubCell"/>
</dbReference>
<keyword evidence="14" id="KW-0190">Covalent protein-DNA linkage</keyword>
<dbReference type="GO" id="GO:0006260">
    <property type="term" value="P:DNA replication"/>
    <property type="evidence" value="ECO:0007669"/>
    <property type="project" value="UniProtKB-KW"/>
</dbReference>
<dbReference type="GO" id="GO:0004519">
    <property type="term" value="F:endonuclease activity"/>
    <property type="evidence" value="ECO:0007669"/>
    <property type="project" value="UniProtKB-KW"/>
</dbReference>
<dbReference type="GO" id="GO:0003677">
    <property type="term" value="F:DNA binding"/>
    <property type="evidence" value="ECO:0007669"/>
    <property type="project" value="UniProtKB-KW"/>
</dbReference>
<reference evidence="21 22" key="1">
    <citation type="submission" date="2018-07" db="EMBL/GenBank/DDBJ databases">
        <title>Uncovering a Universe of Circular DNA Viruses in Animal Metagenomes.</title>
        <authorList>
            <person name="Tisza M."/>
            <person name="Buck C."/>
            <person name="Pastrana D."/>
            <person name="Welch N."/>
            <person name="Peretti A."/>
        </authorList>
    </citation>
    <scope>NUCLEOTIDE SEQUENCE [LARGE SCALE GENOMIC DNA]</scope>
    <source>
        <strain evidence="21">Ctcf955</strain>
    </source>
</reference>
<keyword evidence="22" id="KW-1185">Reference proteome</keyword>
<accession>A0A345MYG7</accession>
<evidence type="ECO:0000256" key="6">
    <source>
        <dbReference type="ARBA" id="ARBA00022679"/>
    </source>
</evidence>
<dbReference type="GO" id="GO:0016787">
    <property type="term" value="F:hydrolase activity"/>
    <property type="evidence" value="ECO:0007669"/>
    <property type="project" value="UniProtKB-KW"/>
</dbReference>
<evidence type="ECO:0000256" key="8">
    <source>
        <dbReference type="ARBA" id="ARBA00022705"/>
    </source>
</evidence>
<evidence type="ECO:0000256" key="7">
    <source>
        <dbReference type="ARBA" id="ARBA00022695"/>
    </source>
</evidence>
<dbReference type="InterPro" id="IPR027417">
    <property type="entry name" value="P-loop_NTPase"/>
</dbReference>
<evidence type="ECO:0000256" key="9">
    <source>
        <dbReference type="ARBA" id="ARBA00022722"/>
    </source>
</evidence>
<keyword evidence="15" id="KW-0238">DNA-binding</keyword>
<dbReference type="GO" id="GO:0046872">
    <property type="term" value="F:metal ion binding"/>
    <property type="evidence" value="ECO:0007669"/>
    <property type="project" value="UniProtKB-KW"/>
</dbReference>
<evidence type="ECO:0000256" key="12">
    <source>
        <dbReference type="ARBA" id="ARBA00022759"/>
    </source>
</evidence>
<keyword evidence="12" id="KW-0255">Endonuclease</keyword>
<dbReference type="EMBL" id="MH617376">
    <property type="protein sequence ID" value="AXH76417.1"/>
    <property type="molecule type" value="Genomic_DNA"/>
</dbReference>
<evidence type="ECO:0000256" key="4">
    <source>
        <dbReference type="ARBA" id="ARBA00014531"/>
    </source>
</evidence>
<dbReference type="Proteomes" id="UP000277156">
    <property type="component" value="Segment"/>
</dbReference>
<dbReference type="InterPro" id="IPR049912">
    <property type="entry name" value="CRESS_DNA_REP"/>
</dbReference>
<dbReference type="PROSITE" id="PS52020">
    <property type="entry name" value="CRESS_DNA_REP"/>
    <property type="match status" value="1"/>
</dbReference>
<feature type="domain" description="CRESS-DNA virus Rep endonuclease" evidence="20">
    <location>
        <begin position="1"/>
        <end position="96"/>
    </location>
</feature>
<comment type="subcellular location">
    <subcellularLocation>
        <location evidence="2">Host nucleus</location>
    </subcellularLocation>
</comment>
<evidence type="ECO:0000256" key="2">
    <source>
        <dbReference type="ARBA" id="ARBA00004147"/>
    </source>
</evidence>
<evidence type="ECO:0000256" key="17">
    <source>
        <dbReference type="ARBA" id="ARBA00030754"/>
    </source>
</evidence>
<dbReference type="Pfam" id="PF00910">
    <property type="entry name" value="RNA_helicase"/>
    <property type="match status" value="1"/>
</dbReference>
<sequence>MAKRYCFTLNNYAESELSDLRVQLEEHGSYGIIGKEVGSNGTPHLQGYVIWKSRTSFEVSKHRCGSRCHLEISKGTPRQNRDYCSKGGDFIEIGTCPDSGASRGRSTTVSRDELYSEYRGHFKRRRLGLVQFADTYPGCFGFSGHNLLRNTLSLSEPIERPNISVEWIHGLPGVGKSRYAHEKLPSAYIKDPRTKWWNGYLLENECIIDDFGPNGIDINHLLRWFDRYKCLVEVKGDMVPLHVSTFIVTSNFTPSVCFQLVKYRHNDDVVYEDHPQLPALMRRIKLIQLNYMNVTKVNSGINKIQIHKYNPKVYARPRVYLRQR</sequence>
<evidence type="ECO:0000256" key="1">
    <source>
        <dbReference type="ARBA" id="ARBA00001936"/>
    </source>
</evidence>
<keyword evidence="7" id="KW-0548">Nucleotidyltransferase</keyword>
<evidence type="ECO:0000256" key="15">
    <source>
        <dbReference type="ARBA" id="ARBA00023125"/>
    </source>
</evidence>
<keyword evidence="6" id="KW-0808">Transferase</keyword>
<evidence type="ECO:0000256" key="3">
    <source>
        <dbReference type="ARBA" id="ARBA00008545"/>
    </source>
</evidence>
<keyword evidence="11" id="KW-0547">Nucleotide-binding</keyword>
<dbReference type="GO" id="GO:0003724">
    <property type="term" value="F:RNA helicase activity"/>
    <property type="evidence" value="ECO:0007669"/>
    <property type="project" value="InterPro"/>
</dbReference>
<comment type="cofactor">
    <cofactor evidence="1">
        <name>Mn(2+)</name>
        <dbReference type="ChEBI" id="CHEBI:29035"/>
    </cofactor>
</comment>